<comment type="similarity">
    <text evidence="2 5">Belongs to the short-chain dehydrogenases/reductases (SDR) family.</text>
</comment>
<dbReference type="STRING" id="1392255.A0A2I1C7X2"/>
<name>A0A2I1C7X2_ASPN1</name>
<dbReference type="InterPro" id="IPR051019">
    <property type="entry name" value="VLCFA-Steroid_DH"/>
</dbReference>
<dbReference type="InterPro" id="IPR036291">
    <property type="entry name" value="NAD(P)-bd_dom_sf"/>
</dbReference>
<dbReference type="GO" id="GO:0005783">
    <property type="term" value="C:endoplasmic reticulum"/>
    <property type="evidence" value="ECO:0007669"/>
    <property type="project" value="UniProtKB-SubCell"/>
</dbReference>
<dbReference type="InterPro" id="IPR020904">
    <property type="entry name" value="Sc_DH/Rdtase_CS"/>
</dbReference>
<evidence type="ECO:0000256" key="5">
    <source>
        <dbReference type="RuleBase" id="RU000363"/>
    </source>
</evidence>
<dbReference type="AlphaFoldDB" id="A0A2I1C7X2"/>
<dbReference type="OrthoDB" id="47007at2759"/>
<evidence type="ECO:0000313" key="7">
    <source>
        <dbReference type="Proteomes" id="UP000234474"/>
    </source>
</evidence>
<reference evidence="7" key="1">
    <citation type="journal article" date="2018" name="Proc. Natl. Acad. Sci. U.S.A.">
        <title>Linking secondary metabolites to gene clusters through genome sequencing of six diverse Aspergillus species.</title>
        <authorList>
            <person name="Kaerboelling I."/>
            <person name="Vesth T.C."/>
            <person name="Frisvad J.C."/>
            <person name="Nybo J.L."/>
            <person name="Theobald S."/>
            <person name="Kuo A."/>
            <person name="Bowyer P."/>
            <person name="Matsuda Y."/>
            <person name="Mondo S."/>
            <person name="Lyhne E.K."/>
            <person name="Kogle M.E."/>
            <person name="Clum A."/>
            <person name="Lipzen A."/>
            <person name="Salamov A."/>
            <person name="Ngan C.Y."/>
            <person name="Daum C."/>
            <person name="Chiniquy J."/>
            <person name="Barry K."/>
            <person name="LaButti K."/>
            <person name="Haridas S."/>
            <person name="Simmons B.A."/>
            <person name="Magnuson J.K."/>
            <person name="Mortensen U.H."/>
            <person name="Larsen T.O."/>
            <person name="Grigoriev I.V."/>
            <person name="Baker S.E."/>
            <person name="Andersen M.R."/>
        </authorList>
    </citation>
    <scope>NUCLEOTIDE SEQUENCE [LARGE SCALE GENOMIC DNA]</scope>
    <source>
        <strain evidence="7">IBT 16806</strain>
    </source>
</reference>
<evidence type="ECO:0000256" key="3">
    <source>
        <dbReference type="ARBA" id="ARBA00022857"/>
    </source>
</evidence>
<dbReference type="Pfam" id="PF00106">
    <property type="entry name" value="adh_short"/>
    <property type="match status" value="1"/>
</dbReference>
<organism evidence="6 7">
    <name type="scientific">Aspergillus novofumigatus (strain IBT 16806)</name>
    <dbReference type="NCBI Taxonomy" id="1392255"/>
    <lineage>
        <taxon>Eukaryota</taxon>
        <taxon>Fungi</taxon>
        <taxon>Dikarya</taxon>
        <taxon>Ascomycota</taxon>
        <taxon>Pezizomycotina</taxon>
        <taxon>Eurotiomycetes</taxon>
        <taxon>Eurotiomycetidae</taxon>
        <taxon>Eurotiales</taxon>
        <taxon>Aspergillaceae</taxon>
        <taxon>Aspergillus</taxon>
        <taxon>Aspergillus subgen. Fumigati</taxon>
    </lineage>
</organism>
<evidence type="ECO:0000256" key="2">
    <source>
        <dbReference type="ARBA" id="ARBA00006484"/>
    </source>
</evidence>
<dbReference type="Proteomes" id="UP000234474">
    <property type="component" value="Unassembled WGS sequence"/>
</dbReference>
<dbReference type="PRINTS" id="PR00080">
    <property type="entry name" value="SDRFAMILY"/>
</dbReference>
<gene>
    <name evidence="6" type="ORF">P174DRAFT_440943</name>
</gene>
<dbReference type="PANTHER" id="PTHR43899:SF13">
    <property type="entry name" value="RH59310P"/>
    <property type="match status" value="1"/>
</dbReference>
<dbReference type="EMBL" id="MSZS01000004">
    <property type="protein sequence ID" value="PKX93681.1"/>
    <property type="molecule type" value="Genomic_DNA"/>
</dbReference>
<dbReference type="Gene3D" id="3.40.50.720">
    <property type="entry name" value="NAD(P)-binding Rossmann-like Domain"/>
    <property type="match status" value="1"/>
</dbReference>
<dbReference type="OMA" id="GFNVFLH"/>
<comment type="caution">
    <text evidence="6">The sequence shown here is derived from an EMBL/GenBank/DDBJ whole genome shotgun (WGS) entry which is preliminary data.</text>
</comment>
<accession>A0A2I1C7X2</accession>
<comment type="subcellular location">
    <subcellularLocation>
        <location evidence="1">Endoplasmic reticulum</location>
    </subcellularLocation>
</comment>
<dbReference type="GO" id="GO:0016491">
    <property type="term" value="F:oxidoreductase activity"/>
    <property type="evidence" value="ECO:0007669"/>
    <property type="project" value="UniProtKB-KW"/>
</dbReference>
<dbReference type="SUPFAM" id="SSF51735">
    <property type="entry name" value="NAD(P)-binding Rossmann-fold domains"/>
    <property type="match status" value="1"/>
</dbReference>
<evidence type="ECO:0000256" key="4">
    <source>
        <dbReference type="ARBA" id="ARBA00023002"/>
    </source>
</evidence>
<dbReference type="PANTHER" id="PTHR43899">
    <property type="entry name" value="RH59310P"/>
    <property type="match status" value="1"/>
</dbReference>
<proteinExistence type="inferred from homology"/>
<dbReference type="GeneID" id="36534502"/>
<dbReference type="PIRSF" id="PIRSF000126">
    <property type="entry name" value="11-beta-HSD1"/>
    <property type="match status" value="1"/>
</dbReference>
<sequence length="313" mass="34365">MLQIPEELKTAYTYICAASICYLAVQVARHFYCYLRPSSLSRYNPPGKDAWALVTGASDGIGFGFAQELCKRGFNVFLHGRNHDKLLRKRDELLAEFPSAKIRIIVFDAFKCSEDLSWIAQEIGDARLTVLVNNAGGGVKPFEQLAELTHEDVQATISLNSTFTAQITRVLMPILEKNSPSLILTVSSAAAYVMPTLTIYSASKGFVESFTRSLQAEMTLDGKDVEVLGLRVGSTNSQGNDVAVGLFSPSSRTLATAALNRVGCGESVVWAYWPHSLQGLSFHLIPGNMLIQILGARLRAMKREAEAKRAKKR</sequence>
<keyword evidence="3" id="KW-0521">NADP</keyword>
<dbReference type="PRINTS" id="PR00081">
    <property type="entry name" value="GDHRDH"/>
</dbReference>
<dbReference type="VEuPathDB" id="FungiDB:P174DRAFT_440943"/>
<keyword evidence="4" id="KW-0560">Oxidoreductase</keyword>
<protein>
    <submittedName>
        <fullName evidence="6">Putative short chain dehydrogenase/reductase</fullName>
    </submittedName>
</protein>
<evidence type="ECO:0000256" key="1">
    <source>
        <dbReference type="ARBA" id="ARBA00004240"/>
    </source>
</evidence>
<evidence type="ECO:0000313" key="6">
    <source>
        <dbReference type="EMBL" id="PKX93681.1"/>
    </source>
</evidence>
<keyword evidence="7" id="KW-1185">Reference proteome</keyword>
<dbReference type="RefSeq" id="XP_024682276.1">
    <property type="nucleotide sequence ID" value="XM_024827177.1"/>
</dbReference>
<dbReference type="PROSITE" id="PS00061">
    <property type="entry name" value="ADH_SHORT"/>
    <property type="match status" value="1"/>
</dbReference>
<dbReference type="InterPro" id="IPR002347">
    <property type="entry name" value="SDR_fam"/>
</dbReference>
<dbReference type="GO" id="GO:0044550">
    <property type="term" value="P:secondary metabolite biosynthetic process"/>
    <property type="evidence" value="ECO:0007669"/>
    <property type="project" value="UniProtKB-ARBA"/>
</dbReference>